<dbReference type="SUPFAM" id="SSF52540">
    <property type="entry name" value="P-loop containing nucleoside triphosphate hydrolases"/>
    <property type="match status" value="1"/>
</dbReference>
<dbReference type="STRING" id="201973.SAMN04488025_10175"/>
<dbReference type="Proteomes" id="UP000198661">
    <property type="component" value="Unassembled WGS sequence"/>
</dbReference>
<protein>
    <submittedName>
        <fullName evidence="4">CRISPR-associated helicase Cas3, subtype CYANO</fullName>
    </submittedName>
</protein>
<dbReference type="OrthoDB" id="9810236at2"/>
<name>A0A1I2K959_9BACL</name>
<sequence length="706" mass="82386">MIRLLEERGKTYDLPFVGNLRPYAHQAVQLKLVERALKENRQVVLWNRARTGAGKTLANFGYLTKASWVRALGVYPVNELVKDQFQSLKKGLPLKDWDEIALWTAEELRKSRLPGESKLEQLQRLSTRYHRAILTNPDHLVLVAQERLYTPRKEGYDPRLGKAVEVFYRLGEYVLQAFDEFHLYNIAQVNVLAQWIALMAASFPKKGMVFLLSSATPRPEVFRLIEGTGLPIWNVQEEARCWLEEEKPSVYEERIFLEPVHLHVVSAYLPAWNTGERILERWDEIEDYLSEWPKAKGLIILDSIHEAQQLAAALREKGYDVGEVHGLSDRSRSREALAKPITVATATVEVGVDFQGEIWKDFLVFEARNAGSFMQRLGRIGRGSRSNPEPPLHVWAYVPGHVAGQIQDRGNAEMTRSELEEIVTRAYRYYQDFSPYIEKVGGMNLVHGYHLQKKHHVDREQSPALKQIRILCERMYGLGFEEQERQYREWKQKKLLEPVLSFRGQNELEFQLYRWGEEESETFHPDLWFWDETAPDSPLKRYDFHFVLRRRRVRFVDREEMVRRVKEHLSGPEQEEYLEALSRDRVLGYAVAVGVRDKPAKLVWRLPAKAGRCAEELVRLDRLRLESDDSGLNEQLNLLFQSIRRTSWIVYIIKRSVGELTDLLRLPPMFRLYPAKSLQGADWSIAFNSEAFQLWSVWETVRSEVL</sequence>
<gene>
    <name evidence="4" type="ORF">SAMN04488025_10175</name>
</gene>
<dbReference type="PROSITE" id="PS51194">
    <property type="entry name" value="HELICASE_CTER"/>
    <property type="match status" value="1"/>
</dbReference>
<feature type="domain" description="Helicase C-terminal" evidence="3">
    <location>
        <begin position="284"/>
        <end position="441"/>
    </location>
</feature>
<dbReference type="GO" id="GO:0003676">
    <property type="term" value="F:nucleic acid binding"/>
    <property type="evidence" value="ECO:0007669"/>
    <property type="project" value="InterPro"/>
</dbReference>
<evidence type="ECO:0000256" key="1">
    <source>
        <dbReference type="ARBA" id="ARBA00022741"/>
    </source>
</evidence>
<dbReference type="InterPro" id="IPR027417">
    <property type="entry name" value="P-loop_NTPase"/>
</dbReference>
<keyword evidence="5" id="KW-1185">Reference proteome</keyword>
<keyword evidence="2" id="KW-0067">ATP-binding</keyword>
<dbReference type="InterPro" id="IPR017575">
    <property type="entry name" value="CRISPR-assoc_helicase_Cas3"/>
</dbReference>
<keyword evidence="1" id="KW-0547">Nucleotide-binding</keyword>
<accession>A0A1I2K959</accession>
<dbReference type="Pfam" id="PF00270">
    <property type="entry name" value="DEAD"/>
    <property type="match status" value="1"/>
</dbReference>
<evidence type="ECO:0000313" key="4">
    <source>
        <dbReference type="EMBL" id="SFF63494.1"/>
    </source>
</evidence>
<evidence type="ECO:0000256" key="2">
    <source>
        <dbReference type="ARBA" id="ARBA00022840"/>
    </source>
</evidence>
<dbReference type="NCBIfam" id="TIGR03158">
    <property type="entry name" value="cas3_cyano"/>
    <property type="match status" value="1"/>
</dbReference>
<reference evidence="4 5" key="1">
    <citation type="submission" date="2016-10" db="EMBL/GenBank/DDBJ databases">
        <authorList>
            <person name="de Groot N.N."/>
        </authorList>
    </citation>
    <scope>NUCLEOTIDE SEQUENCE [LARGE SCALE GENOMIC DNA]</scope>
    <source>
        <strain evidence="4 5">DSM 44945</strain>
    </source>
</reference>
<organism evidence="4 5">
    <name type="scientific">Planifilum fulgidum</name>
    <dbReference type="NCBI Taxonomy" id="201973"/>
    <lineage>
        <taxon>Bacteria</taxon>
        <taxon>Bacillati</taxon>
        <taxon>Bacillota</taxon>
        <taxon>Bacilli</taxon>
        <taxon>Bacillales</taxon>
        <taxon>Thermoactinomycetaceae</taxon>
        <taxon>Planifilum</taxon>
    </lineage>
</organism>
<dbReference type="InterPro" id="IPR011545">
    <property type="entry name" value="DEAD/DEAH_box_helicase_dom"/>
</dbReference>
<evidence type="ECO:0000313" key="5">
    <source>
        <dbReference type="Proteomes" id="UP000198661"/>
    </source>
</evidence>
<dbReference type="Gene3D" id="3.40.50.300">
    <property type="entry name" value="P-loop containing nucleotide triphosphate hydrolases"/>
    <property type="match status" value="2"/>
</dbReference>
<evidence type="ECO:0000259" key="3">
    <source>
        <dbReference type="PROSITE" id="PS51194"/>
    </source>
</evidence>
<dbReference type="GO" id="GO:0005524">
    <property type="term" value="F:ATP binding"/>
    <property type="evidence" value="ECO:0007669"/>
    <property type="project" value="UniProtKB-KW"/>
</dbReference>
<proteinExistence type="predicted"/>
<dbReference type="RefSeq" id="WP_092035349.1">
    <property type="nucleotide sequence ID" value="NZ_FOOK01000001.1"/>
</dbReference>
<dbReference type="EMBL" id="FOOK01000001">
    <property type="protein sequence ID" value="SFF63494.1"/>
    <property type="molecule type" value="Genomic_DNA"/>
</dbReference>
<dbReference type="AlphaFoldDB" id="A0A1I2K959"/>
<dbReference type="InterPro" id="IPR001650">
    <property type="entry name" value="Helicase_C-like"/>
</dbReference>